<organism evidence="6 9">
    <name type="scientific">Rouxiella silvae</name>
    <dbReference type="NCBI Taxonomy" id="1646373"/>
    <lineage>
        <taxon>Bacteria</taxon>
        <taxon>Pseudomonadati</taxon>
        <taxon>Pseudomonadota</taxon>
        <taxon>Gammaproteobacteria</taxon>
        <taxon>Enterobacterales</taxon>
        <taxon>Yersiniaceae</taxon>
        <taxon>Rouxiella</taxon>
    </lineage>
</organism>
<evidence type="ECO:0000256" key="4">
    <source>
        <dbReference type="ARBA" id="ARBA00022840"/>
    </source>
</evidence>
<dbReference type="InterPro" id="IPR003593">
    <property type="entry name" value="AAA+_ATPase"/>
</dbReference>
<comment type="similarity">
    <text evidence="1">Belongs to the ABC transporter superfamily.</text>
</comment>
<evidence type="ECO:0000313" key="9">
    <source>
        <dbReference type="Proteomes" id="UP000705283"/>
    </source>
</evidence>
<evidence type="ECO:0000259" key="5">
    <source>
        <dbReference type="PROSITE" id="PS50893"/>
    </source>
</evidence>
<feature type="domain" description="ABC transporter" evidence="5">
    <location>
        <begin position="2"/>
        <end position="234"/>
    </location>
</feature>
<dbReference type="EMBL" id="MRWD01000017">
    <property type="protein sequence ID" value="ORJ21633.1"/>
    <property type="molecule type" value="Genomic_DNA"/>
</dbReference>
<reference evidence="7 8" key="2">
    <citation type="journal article" date="2017" name="Int. J. Syst. Evol. Microbiol.">
        <title>Rouxiella badensis sp. nov. and Rouxiella silvae sp. nov. isolated from peat bog soil in Germany and emendation of the genus description.</title>
        <authorList>
            <person name="Le Fleche-Mateos A."/>
            <person name="Kugler J.H."/>
            <person name="Hansen S.H."/>
            <person name="Syldatk C."/>
            <person name="Hausmann R."/>
            <person name="Lomprez F."/>
            <person name="Vandenbogaert M."/>
            <person name="Manuguerra J.C."/>
            <person name="Grimont P.A."/>
        </authorList>
    </citation>
    <scope>NUCLEOTIDE SEQUENCE [LARGE SCALE GENOMIC DNA]</scope>
    <source>
        <strain evidence="7 8">213</strain>
    </source>
</reference>
<keyword evidence="2" id="KW-0813">Transport</keyword>
<protein>
    <submittedName>
        <fullName evidence="6 7">ABC transporter</fullName>
    </submittedName>
</protein>
<evidence type="ECO:0000256" key="3">
    <source>
        <dbReference type="ARBA" id="ARBA00022741"/>
    </source>
</evidence>
<dbReference type="Pfam" id="PF00005">
    <property type="entry name" value="ABC_tran"/>
    <property type="match status" value="1"/>
</dbReference>
<dbReference type="InterPro" id="IPR003439">
    <property type="entry name" value="ABC_transporter-like_ATP-bd"/>
</dbReference>
<dbReference type="Proteomes" id="UP000192722">
    <property type="component" value="Unassembled WGS sequence"/>
</dbReference>
<dbReference type="RefSeq" id="WP_055776860.1">
    <property type="nucleotide sequence ID" value="NZ_CBCSCF010000002.1"/>
</dbReference>
<dbReference type="InterPro" id="IPR027417">
    <property type="entry name" value="P-loop_NTPase"/>
</dbReference>
<evidence type="ECO:0000313" key="7">
    <source>
        <dbReference type="EMBL" id="ORJ21633.1"/>
    </source>
</evidence>
<name>A0AA40WYL1_9GAMM</name>
<evidence type="ECO:0000256" key="2">
    <source>
        <dbReference type="ARBA" id="ARBA00022448"/>
    </source>
</evidence>
<proteinExistence type="inferred from homology"/>
<dbReference type="CDD" id="cd03235">
    <property type="entry name" value="ABC_Metallic_Cations"/>
    <property type="match status" value="1"/>
</dbReference>
<gene>
    <name evidence="7" type="ORF">BS639_09230</name>
    <name evidence="6" type="ORF">ITX54_00980</name>
</gene>
<accession>A0AA40WYL1</accession>
<reference evidence="7" key="1">
    <citation type="submission" date="2016-12" db="EMBL/GenBank/DDBJ databases">
        <authorList>
            <person name="Le Fleche-Mateos A."/>
        </authorList>
    </citation>
    <scope>NUCLEOTIDE SEQUENCE</scope>
    <source>
        <strain evidence="7">213</strain>
    </source>
</reference>
<dbReference type="PANTHER" id="PTHR42734">
    <property type="entry name" value="METAL TRANSPORT SYSTEM ATP-BINDING PROTEIN TM_0124-RELATED"/>
    <property type="match status" value="1"/>
</dbReference>
<dbReference type="PROSITE" id="PS50893">
    <property type="entry name" value="ABC_TRANSPORTER_2"/>
    <property type="match status" value="1"/>
</dbReference>
<evidence type="ECO:0000256" key="1">
    <source>
        <dbReference type="ARBA" id="ARBA00005417"/>
    </source>
</evidence>
<dbReference type="GO" id="GO:0005524">
    <property type="term" value="F:ATP binding"/>
    <property type="evidence" value="ECO:0007669"/>
    <property type="project" value="UniProtKB-KW"/>
</dbReference>
<dbReference type="EMBL" id="JADMKS010000001">
    <property type="protein sequence ID" value="MBF6635244.1"/>
    <property type="molecule type" value="Genomic_DNA"/>
</dbReference>
<dbReference type="AlphaFoldDB" id="A0AA40WYL1"/>
<reference evidence="6" key="3">
    <citation type="submission" date="2020-11" db="EMBL/GenBank/DDBJ databases">
        <authorList>
            <person name="Lee S.D."/>
        </authorList>
    </citation>
    <scope>NUCLEOTIDE SEQUENCE</scope>
    <source>
        <strain evidence="6">SAP-2</strain>
    </source>
</reference>
<dbReference type="PANTHER" id="PTHR42734:SF5">
    <property type="entry name" value="IRON TRANSPORT SYSTEM ATP-BINDING PROTEIN HI_0361-RELATED"/>
    <property type="match status" value="1"/>
</dbReference>
<dbReference type="SUPFAM" id="SSF52540">
    <property type="entry name" value="P-loop containing nucleoside triphosphate hydrolases"/>
    <property type="match status" value="1"/>
</dbReference>
<keyword evidence="4 6" id="KW-0067">ATP-binding</keyword>
<evidence type="ECO:0000313" key="6">
    <source>
        <dbReference type="EMBL" id="MBF6635244.1"/>
    </source>
</evidence>
<dbReference type="SMART" id="SM00382">
    <property type="entry name" value="AAA"/>
    <property type="match status" value="1"/>
</dbReference>
<keyword evidence="3" id="KW-0547">Nucleotide-binding</keyword>
<dbReference type="GO" id="GO:0016887">
    <property type="term" value="F:ATP hydrolysis activity"/>
    <property type="evidence" value="ECO:0007669"/>
    <property type="project" value="InterPro"/>
</dbReference>
<dbReference type="Gene3D" id="3.40.50.300">
    <property type="entry name" value="P-loop containing nucleotide triphosphate hydrolases"/>
    <property type="match status" value="1"/>
</dbReference>
<comment type="caution">
    <text evidence="6">The sequence shown here is derived from an EMBL/GenBank/DDBJ whole genome shotgun (WGS) entry which is preliminary data.</text>
</comment>
<reference evidence="6" key="4">
    <citation type="submission" date="2022-09" db="EMBL/GenBank/DDBJ databases">
        <title>Rouxiella aceris sp. nov., isolated from tree sap and emended description of the genus Rhouxiella.</title>
        <authorList>
            <person name="Kim I.S."/>
        </authorList>
    </citation>
    <scope>NUCLEOTIDE SEQUENCE</scope>
    <source>
        <strain evidence="6">SAP-2</strain>
    </source>
</reference>
<evidence type="ECO:0000313" key="8">
    <source>
        <dbReference type="Proteomes" id="UP000192722"/>
    </source>
</evidence>
<dbReference type="InterPro" id="IPR050153">
    <property type="entry name" value="Metal_Ion_Import_ABC"/>
</dbReference>
<sequence>MINISKLEVGYERRPVAMPLSGRIGAGSLTAVIGANGAGKSTFLKTLAGLQPAISGSIEFTGSSSKNKRPQLAYLPQQAELDRQFPISVFDLVAMGCWPQSGLFGGISRESERQVIEALETVGMTEMRNVAVGELSGGQLQRTLFARLLIQQAPLIMLDEPFTGIDSQTTELLLKVIRQWHQQGKTVIAVLHDIAMVARHFPQVLFLSQQQNIWGTADEVLCHFPHRDHACILADEFSQQRSVIS</sequence>
<dbReference type="Proteomes" id="UP000705283">
    <property type="component" value="Unassembled WGS sequence"/>
</dbReference>
<keyword evidence="8" id="KW-1185">Reference proteome</keyword>